<dbReference type="PANTHER" id="PTHR42307">
    <property type="entry name" value="PUP DEAMIDASE/DEPUPYLASE"/>
    <property type="match status" value="1"/>
</dbReference>
<dbReference type="GO" id="GO:0008233">
    <property type="term" value="F:peptidase activity"/>
    <property type="evidence" value="ECO:0007669"/>
    <property type="project" value="TreeGrafter"/>
</dbReference>
<dbReference type="Pfam" id="PF03136">
    <property type="entry name" value="Pup_ligase"/>
    <property type="match status" value="1"/>
</dbReference>
<gene>
    <name evidence="1" type="ORF">UFOPK3770_01111</name>
</gene>
<name>A0A6J5ZTN0_9ZZZZ</name>
<organism evidence="1">
    <name type="scientific">freshwater metagenome</name>
    <dbReference type="NCBI Taxonomy" id="449393"/>
    <lineage>
        <taxon>unclassified sequences</taxon>
        <taxon>metagenomes</taxon>
        <taxon>ecological metagenomes</taxon>
    </lineage>
</organism>
<dbReference type="GO" id="GO:0019941">
    <property type="term" value="P:modification-dependent protein catabolic process"/>
    <property type="evidence" value="ECO:0007669"/>
    <property type="project" value="InterPro"/>
</dbReference>
<evidence type="ECO:0000313" key="1">
    <source>
        <dbReference type="EMBL" id="CAB4342773.1"/>
    </source>
</evidence>
<dbReference type="GO" id="GO:0070490">
    <property type="term" value="P:protein pupylation"/>
    <property type="evidence" value="ECO:0007669"/>
    <property type="project" value="TreeGrafter"/>
</dbReference>
<dbReference type="PANTHER" id="PTHR42307:SF2">
    <property type="entry name" value="PUP DEAMIDASE_DEPUPYLASE"/>
    <property type="match status" value="1"/>
</dbReference>
<sequence length="235" mass="26750">MIEDGFLDSSFELELFDPVAAMHQVSHDYEFSKVLGLRSGKTISALDIQRMYIEKAQQYISSRDVVDEMTLDVMSHWTRQIDALATNKMSLINEVDWITKLAVVEGYRQRDHAQWDDPLLAAVDIQYADLRADKGLARVMQAKDRIVTMFSEDEVSQAIKYPPHDTRAYFRGMCMRTFTNEIAAASWDSVIFDLDQDLPLTRIATTDVRKGTKELTSHFFEAPTSAKNVVEAVGN</sequence>
<dbReference type="GO" id="GO:0005524">
    <property type="term" value="F:ATP binding"/>
    <property type="evidence" value="ECO:0007669"/>
    <property type="project" value="TreeGrafter"/>
</dbReference>
<dbReference type="AlphaFoldDB" id="A0A6J5ZTN0"/>
<accession>A0A6J5ZTN0</accession>
<protein>
    <submittedName>
        <fullName evidence="1">Unannotated protein</fullName>
    </submittedName>
</protein>
<dbReference type="GO" id="GO:0010498">
    <property type="term" value="P:proteasomal protein catabolic process"/>
    <property type="evidence" value="ECO:0007669"/>
    <property type="project" value="InterPro"/>
</dbReference>
<dbReference type="GO" id="GO:0016811">
    <property type="term" value="F:hydrolase activity, acting on carbon-nitrogen (but not peptide) bonds, in linear amides"/>
    <property type="evidence" value="ECO:0007669"/>
    <property type="project" value="TreeGrafter"/>
</dbReference>
<dbReference type="EMBL" id="CAESAJ010000146">
    <property type="protein sequence ID" value="CAB4342773.1"/>
    <property type="molecule type" value="Genomic_DNA"/>
</dbReference>
<reference evidence="1" key="1">
    <citation type="submission" date="2020-05" db="EMBL/GenBank/DDBJ databases">
        <authorList>
            <person name="Chiriac C."/>
            <person name="Salcher M."/>
            <person name="Ghai R."/>
            <person name="Kavagutti S V."/>
        </authorList>
    </citation>
    <scope>NUCLEOTIDE SEQUENCE</scope>
</reference>
<proteinExistence type="predicted"/>
<dbReference type="InterPro" id="IPR004347">
    <property type="entry name" value="Pup_ligase/deamidase"/>
</dbReference>